<dbReference type="AlphaFoldDB" id="V5DWW2"/>
<dbReference type="Proteomes" id="UP000017842">
    <property type="component" value="Unassembled WGS sequence"/>
</dbReference>
<dbReference type="InterPro" id="IPR040556">
    <property type="entry name" value="pP_pnuc_1"/>
</dbReference>
<gene>
    <name evidence="2" type="ORF">MGMO_88c00430</name>
</gene>
<accession>V5DWW2</accession>
<organism evidence="2 3">
    <name type="scientific">Methyloglobulus morosus KoM1</name>
    <dbReference type="NCBI Taxonomy" id="1116472"/>
    <lineage>
        <taxon>Bacteria</taxon>
        <taxon>Pseudomonadati</taxon>
        <taxon>Pseudomonadota</taxon>
        <taxon>Gammaproteobacteria</taxon>
        <taxon>Methylococcales</taxon>
        <taxon>Methylococcaceae</taxon>
        <taxon>Methyloglobulus</taxon>
    </lineage>
</organism>
<feature type="domain" description="Predicted pPIWI-associating nuclease" evidence="1">
    <location>
        <begin position="107"/>
        <end position="241"/>
    </location>
</feature>
<sequence length="249" mass="27787">MNISAHTIRSLKFAILGILSSSSPSGINKINLVGRNNQPGHLEHHLDCAFESTERVLAIRAFDELKADGLIYPTMIDLIDPESWVTITDRGKVALDCHALDSLDEKLQQISPHLVDIRAGAWSAVASQEPDALRQAAHSGRELIDQTIKEVATDAKIKEQPWYQADASSRSGITRRHRIKYIMQTFRKDDSQSNLKIADKARDLVLAIDDRLMGLAHTRDEILRTDVQDALLVAEIALRRLLLGKENNS</sequence>
<reference evidence="2 3" key="1">
    <citation type="journal article" date="2013" name="Genome Announc.">
        <title>Draft Genome Sequence of the Methanotrophic Gammaproteobacterium Methyloglobulus morosus DSM 22980 Strain KoM1.</title>
        <authorList>
            <person name="Poehlein A."/>
            <person name="Deutzmann J.S."/>
            <person name="Daniel R."/>
            <person name="Simeonova D.D."/>
        </authorList>
    </citation>
    <scope>NUCLEOTIDE SEQUENCE [LARGE SCALE GENOMIC DNA]</scope>
    <source>
        <strain evidence="2 3">KoM1</strain>
    </source>
</reference>
<evidence type="ECO:0000313" key="3">
    <source>
        <dbReference type="Proteomes" id="UP000017842"/>
    </source>
</evidence>
<name>V5DWW2_9GAMM</name>
<dbReference type="OrthoDB" id="712022at2"/>
<evidence type="ECO:0000259" key="1">
    <source>
        <dbReference type="Pfam" id="PF18165"/>
    </source>
</evidence>
<comment type="caution">
    <text evidence="2">The sequence shown here is derived from an EMBL/GenBank/DDBJ whole genome shotgun (WGS) entry which is preliminary data.</text>
</comment>
<dbReference type="Pfam" id="PF18165">
    <property type="entry name" value="pP_pnuc_1"/>
    <property type="match status" value="1"/>
</dbReference>
<dbReference type="RefSeq" id="WP_023495158.1">
    <property type="nucleotide sequence ID" value="NZ_AYLO01000085.1"/>
</dbReference>
<keyword evidence="3" id="KW-1185">Reference proteome</keyword>
<dbReference type="EMBL" id="AYLO01000085">
    <property type="protein sequence ID" value="ESS71831.1"/>
    <property type="molecule type" value="Genomic_DNA"/>
</dbReference>
<evidence type="ECO:0000313" key="2">
    <source>
        <dbReference type="EMBL" id="ESS71831.1"/>
    </source>
</evidence>
<protein>
    <recommendedName>
        <fullName evidence="1">Predicted pPIWI-associating nuclease domain-containing protein</fullName>
    </recommendedName>
</protein>
<proteinExistence type="predicted"/>